<dbReference type="AlphaFoldDB" id="A0AAE1ARY6"/>
<comment type="caution">
    <text evidence="1">The sequence shown here is derived from an EMBL/GenBank/DDBJ whole genome shotgun (WGS) entry which is preliminary data.</text>
</comment>
<sequence>MASGQILSGSHLSWNEPHSSILVCIDQSTSRRLLVPAEVGGEESATRPLSATGFGFESVMADATFQIIDYFPLSVNDILVSSHEPPPRLSLETGGPHSSWFIHGGALACCSQSPSVTVISEENDLGSNQVR</sequence>
<organism evidence="1 2">
    <name type="scientific">Elysia crispata</name>
    <name type="common">lettuce slug</name>
    <dbReference type="NCBI Taxonomy" id="231223"/>
    <lineage>
        <taxon>Eukaryota</taxon>
        <taxon>Metazoa</taxon>
        <taxon>Spiralia</taxon>
        <taxon>Lophotrochozoa</taxon>
        <taxon>Mollusca</taxon>
        <taxon>Gastropoda</taxon>
        <taxon>Heterobranchia</taxon>
        <taxon>Euthyneura</taxon>
        <taxon>Panpulmonata</taxon>
        <taxon>Sacoglossa</taxon>
        <taxon>Placobranchoidea</taxon>
        <taxon>Plakobranchidae</taxon>
        <taxon>Elysia</taxon>
    </lineage>
</organism>
<protein>
    <submittedName>
        <fullName evidence="1">Uncharacterized protein</fullName>
    </submittedName>
</protein>
<dbReference type="EMBL" id="JAWDGP010001304">
    <property type="protein sequence ID" value="KAK3792950.1"/>
    <property type="molecule type" value="Genomic_DNA"/>
</dbReference>
<evidence type="ECO:0000313" key="2">
    <source>
        <dbReference type="Proteomes" id="UP001283361"/>
    </source>
</evidence>
<evidence type="ECO:0000313" key="1">
    <source>
        <dbReference type="EMBL" id="KAK3792950.1"/>
    </source>
</evidence>
<name>A0AAE1ARY6_9GAST</name>
<dbReference type="Proteomes" id="UP001283361">
    <property type="component" value="Unassembled WGS sequence"/>
</dbReference>
<keyword evidence="2" id="KW-1185">Reference proteome</keyword>
<accession>A0AAE1ARY6</accession>
<gene>
    <name evidence="1" type="ORF">RRG08_060645</name>
</gene>
<reference evidence="1" key="1">
    <citation type="journal article" date="2023" name="G3 (Bethesda)">
        <title>A reference genome for the long-term kleptoplast-retaining sea slug Elysia crispata morphotype clarki.</title>
        <authorList>
            <person name="Eastman K.E."/>
            <person name="Pendleton A.L."/>
            <person name="Shaikh M.A."/>
            <person name="Suttiyut T."/>
            <person name="Ogas R."/>
            <person name="Tomko P."/>
            <person name="Gavelis G."/>
            <person name="Widhalm J.R."/>
            <person name="Wisecaver J.H."/>
        </authorList>
    </citation>
    <scope>NUCLEOTIDE SEQUENCE</scope>
    <source>
        <strain evidence="1">ECLA1</strain>
    </source>
</reference>
<proteinExistence type="predicted"/>